<name>A0ABV9H2G8_9HYPH</name>
<evidence type="ECO:0000313" key="2">
    <source>
        <dbReference type="Proteomes" id="UP001596042"/>
    </source>
</evidence>
<dbReference type="EMBL" id="JBHSEL010000043">
    <property type="protein sequence ID" value="MFC4624599.1"/>
    <property type="molecule type" value="Genomic_DNA"/>
</dbReference>
<dbReference type="RefSeq" id="WP_374831272.1">
    <property type="nucleotide sequence ID" value="NZ_JBHEEZ010000008.1"/>
</dbReference>
<dbReference type="InterPro" id="IPR029044">
    <property type="entry name" value="Nucleotide-diphossugar_trans"/>
</dbReference>
<keyword evidence="2" id="KW-1185">Reference proteome</keyword>
<dbReference type="SUPFAM" id="SSF53448">
    <property type="entry name" value="Nucleotide-diphospho-sugar transferases"/>
    <property type="match status" value="1"/>
</dbReference>
<organism evidence="1 2">
    <name type="scientific">Daeguia caeni</name>
    <dbReference type="NCBI Taxonomy" id="439612"/>
    <lineage>
        <taxon>Bacteria</taxon>
        <taxon>Pseudomonadati</taxon>
        <taxon>Pseudomonadota</taxon>
        <taxon>Alphaproteobacteria</taxon>
        <taxon>Hyphomicrobiales</taxon>
        <taxon>Brucellaceae</taxon>
        <taxon>Daeguia</taxon>
    </lineage>
</organism>
<evidence type="ECO:0000313" key="1">
    <source>
        <dbReference type="EMBL" id="MFC4624599.1"/>
    </source>
</evidence>
<reference evidence="2" key="1">
    <citation type="journal article" date="2019" name="Int. J. Syst. Evol. Microbiol.">
        <title>The Global Catalogue of Microorganisms (GCM) 10K type strain sequencing project: providing services to taxonomists for standard genome sequencing and annotation.</title>
        <authorList>
            <consortium name="The Broad Institute Genomics Platform"/>
            <consortium name="The Broad Institute Genome Sequencing Center for Infectious Disease"/>
            <person name="Wu L."/>
            <person name="Ma J."/>
        </authorList>
    </citation>
    <scope>NUCLEOTIDE SEQUENCE [LARGE SCALE GENOMIC DNA]</scope>
    <source>
        <strain evidence="2">CGMCC 1.15731</strain>
    </source>
</reference>
<accession>A0ABV9H2G8</accession>
<protein>
    <submittedName>
        <fullName evidence="1">Glycosyltransferase family 2 protein</fullName>
    </submittedName>
</protein>
<comment type="caution">
    <text evidence="1">The sequence shown here is derived from an EMBL/GenBank/DDBJ whole genome shotgun (WGS) entry which is preliminary data.</text>
</comment>
<proteinExistence type="predicted"/>
<gene>
    <name evidence="1" type="ORF">ACFO1V_05070</name>
</gene>
<sequence>MTIPTIVTLSSIPPRFEHLWLTLLSLLNQSVKVDEIRINIPRSYRRFADWDGTLPSVPEGVSIHRVDEDHGPATKVLPTIRELRGQNVHVLFCDDDRIYPRHWHASFKRAAAARPETCIVGIGETFPDIADSCRAPDRLPRGHYGKKGLSYRLKELAGLFLIKPAYPVKSGYVDQLSGFAGVLVKPDWFDDLVHAIPDDMWMVDDPWLSGHLERRGIPIWMDASIGRPGFAESDRIHALLDMEEIGHSRIAADIRVIDYFRCRYGIWQKCGAVDGDVRHRFGTMRELARLRQEELAQNQKD</sequence>
<dbReference type="Proteomes" id="UP001596042">
    <property type="component" value="Unassembled WGS sequence"/>
</dbReference>